<dbReference type="PANTHER" id="PTHR24305:SF187">
    <property type="entry name" value="P450, PUTATIVE (EUROFUNG)-RELATED"/>
    <property type="match status" value="1"/>
</dbReference>
<dbReference type="SUPFAM" id="SSF48264">
    <property type="entry name" value="Cytochrome P450"/>
    <property type="match status" value="1"/>
</dbReference>
<proteinExistence type="inferred from homology"/>
<dbReference type="OrthoDB" id="6692864at2759"/>
<dbReference type="Proteomes" id="UP000256645">
    <property type="component" value="Unassembled WGS sequence"/>
</dbReference>
<dbReference type="GO" id="GO:0004497">
    <property type="term" value="F:monooxygenase activity"/>
    <property type="evidence" value="ECO:0007669"/>
    <property type="project" value="UniProtKB-KW"/>
</dbReference>
<dbReference type="PRINTS" id="PR00463">
    <property type="entry name" value="EP450I"/>
</dbReference>
<feature type="transmembrane region" description="Helical" evidence="8">
    <location>
        <begin position="79"/>
        <end position="100"/>
    </location>
</feature>
<dbReference type="InterPro" id="IPR001128">
    <property type="entry name" value="Cyt_P450"/>
</dbReference>
<feature type="binding site" description="axial binding residue" evidence="7">
    <location>
        <position position="503"/>
    </location>
    <ligand>
        <name>heme</name>
        <dbReference type="ChEBI" id="CHEBI:30413"/>
    </ligand>
    <ligandPart>
        <name>Fe</name>
        <dbReference type="ChEBI" id="CHEBI:18248"/>
    </ligandPart>
</feature>
<feature type="transmembrane region" description="Helical" evidence="8">
    <location>
        <begin position="20"/>
        <end position="40"/>
    </location>
</feature>
<keyword evidence="8" id="KW-0472">Membrane</keyword>
<dbReference type="GO" id="GO:0005506">
    <property type="term" value="F:iron ion binding"/>
    <property type="evidence" value="ECO:0007669"/>
    <property type="project" value="InterPro"/>
</dbReference>
<keyword evidence="8" id="KW-0812">Transmembrane</keyword>
<comment type="cofactor">
    <cofactor evidence="1 7">
        <name>heme</name>
        <dbReference type="ChEBI" id="CHEBI:30413"/>
    </cofactor>
</comment>
<dbReference type="Pfam" id="PF00067">
    <property type="entry name" value="p450"/>
    <property type="match status" value="1"/>
</dbReference>
<keyword evidence="6" id="KW-0503">Monooxygenase</keyword>
<keyword evidence="10" id="KW-1185">Reference proteome</keyword>
<keyword evidence="8" id="KW-1133">Transmembrane helix</keyword>
<dbReference type="InterPro" id="IPR036396">
    <property type="entry name" value="Cyt_P450_sf"/>
</dbReference>
<evidence type="ECO:0000256" key="4">
    <source>
        <dbReference type="ARBA" id="ARBA00023002"/>
    </source>
</evidence>
<keyword evidence="7" id="KW-0349">Heme</keyword>
<evidence type="ECO:0000313" key="9">
    <source>
        <dbReference type="EMBL" id="RDW71423.1"/>
    </source>
</evidence>
<evidence type="ECO:0000256" key="2">
    <source>
        <dbReference type="ARBA" id="ARBA00010617"/>
    </source>
</evidence>
<evidence type="ECO:0000256" key="6">
    <source>
        <dbReference type="ARBA" id="ARBA00023033"/>
    </source>
</evidence>
<sequence length="560" mass="62672">MSLFSWVIDPSSAETMEQASPNTLIGTAALLGVAVHQLIFKRFEVDTHPIVVFVGFAIAPFALSRLLNSSLAPNAQLPASMAFLLVGIFLATLGLSLITYRLYFHPLRNFPGPFAARLSKFWCLSQAAASGMRWHRVNVQLHAEYGDYVRTGPRELSIGDPRAIPHILGVSSKAFKGPFYDSMEDSVNTTRDRVFHKQRRKVWDSSMKSLLQTYSPVLEGFTDIFLSRLSCQLGDPIEIRTIANHYSYDVMTQLAYGKAGGFLSGTAGKTIDAVISGIKEGVDVIGLLYHVPWALNLVVTFGSVGGPIKTWNDWSKHAVAERKKNGSKDVDLMKYLLEATNDDAKGRELLFSESRLIISAGRRVLLFYCETVATALTETFIILAYKPEYVAKLRGELDPVFASDSFSCQTAYPVLESIINEVLRLYPPILFAAQRVTPREGITIDSTFIPGDTVVFMPYHQLHRDPRNFVQPNEFIPERWTERSDMVLNRSAFIPFVIGPGNCPGKALALMELRSVLARTIREYDVQIPPNVSFDWGFFDDVKDFFVAKVPTMKLIFTKR</sequence>
<comment type="caution">
    <text evidence="9">The sequence shown here is derived from an EMBL/GenBank/DDBJ whole genome shotgun (WGS) entry which is preliminary data.</text>
</comment>
<dbReference type="EMBL" id="PDLM01000008">
    <property type="protein sequence ID" value="RDW71423.1"/>
    <property type="molecule type" value="Genomic_DNA"/>
</dbReference>
<evidence type="ECO:0000313" key="10">
    <source>
        <dbReference type="Proteomes" id="UP000256645"/>
    </source>
</evidence>
<dbReference type="AlphaFoldDB" id="A0A3D8RBI7"/>
<dbReference type="GO" id="GO:0020037">
    <property type="term" value="F:heme binding"/>
    <property type="evidence" value="ECO:0007669"/>
    <property type="project" value="InterPro"/>
</dbReference>
<dbReference type="CDD" id="cd11061">
    <property type="entry name" value="CYP67-like"/>
    <property type="match status" value="1"/>
</dbReference>
<evidence type="ECO:0000256" key="5">
    <source>
        <dbReference type="ARBA" id="ARBA00023004"/>
    </source>
</evidence>
<dbReference type="InterPro" id="IPR002401">
    <property type="entry name" value="Cyt_P450_E_grp-I"/>
</dbReference>
<evidence type="ECO:0000256" key="8">
    <source>
        <dbReference type="SAM" id="Phobius"/>
    </source>
</evidence>
<organism evidence="9 10">
    <name type="scientific">Coleophoma cylindrospora</name>
    <dbReference type="NCBI Taxonomy" id="1849047"/>
    <lineage>
        <taxon>Eukaryota</taxon>
        <taxon>Fungi</taxon>
        <taxon>Dikarya</taxon>
        <taxon>Ascomycota</taxon>
        <taxon>Pezizomycotina</taxon>
        <taxon>Leotiomycetes</taxon>
        <taxon>Helotiales</taxon>
        <taxon>Dermateaceae</taxon>
        <taxon>Coleophoma</taxon>
    </lineage>
</organism>
<keyword evidence="5 7" id="KW-0408">Iron</keyword>
<accession>A0A3D8RBI7</accession>
<dbReference type="PANTHER" id="PTHR24305">
    <property type="entry name" value="CYTOCHROME P450"/>
    <property type="match status" value="1"/>
</dbReference>
<dbReference type="GO" id="GO:0016705">
    <property type="term" value="F:oxidoreductase activity, acting on paired donors, with incorporation or reduction of molecular oxygen"/>
    <property type="evidence" value="ECO:0007669"/>
    <property type="project" value="InterPro"/>
</dbReference>
<dbReference type="InterPro" id="IPR050121">
    <property type="entry name" value="Cytochrome_P450_monoxygenase"/>
</dbReference>
<dbReference type="PRINTS" id="PR00385">
    <property type="entry name" value="P450"/>
</dbReference>
<keyword evidence="3 7" id="KW-0479">Metal-binding</keyword>
<dbReference type="Gene3D" id="1.10.630.10">
    <property type="entry name" value="Cytochrome P450"/>
    <property type="match status" value="1"/>
</dbReference>
<dbReference type="STRING" id="1849047.A0A3D8RBI7"/>
<evidence type="ECO:0000256" key="1">
    <source>
        <dbReference type="ARBA" id="ARBA00001971"/>
    </source>
</evidence>
<protein>
    <submittedName>
        <fullName evidence="9">Uncharacterized protein</fullName>
    </submittedName>
</protein>
<feature type="transmembrane region" description="Helical" evidence="8">
    <location>
        <begin position="47"/>
        <end position="67"/>
    </location>
</feature>
<evidence type="ECO:0000256" key="3">
    <source>
        <dbReference type="ARBA" id="ARBA00022723"/>
    </source>
</evidence>
<keyword evidence="4" id="KW-0560">Oxidoreductase</keyword>
<comment type="similarity">
    <text evidence="2">Belongs to the cytochrome P450 family.</text>
</comment>
<evidence type="ECO:0000256" key="7">
    <source>
        <dbReference type="PIRSR" id="PIRSR602401-1"/>
    </source>
</evidence>
<name>A0A3D8RBI7_9HELO</name>
<reference evidence="9 10" key="1">
    <citation type="journal article" date="2018" name="IMA Fungus">
        <title>IMA Genome-F 9: Draft genome sequence of Annulohypoxylon stygium, Aspergillus mulundensis, Berkeleyomyces basicola (syn. Thielaviopsis basicola), Ceratocystis smalleyi, two Cercospora beticola strains, Coleophoma cylindrospora, Fusarium fracticaudum, Phialophora cf. hyalina, and Morchella septimelata.</title>
        <authorList>
            <person name="Wingfield B.D."/>
            <person name="Bills G.F."/>
            <person name="Dong Y."/>
            <person name="Huang W."/>
            <person name="Nel W.J."/>
            <person name="Swalarsk-Parry B.S."/>
            <person name="Vaghefi N."/>
            <person name="Wilken P.M."/>
            <person name="An Z."/>
            <person name="de Beer Z.W."/>
            <person name="De Vos L."/>
            <person name="Chen L."/>
            <person name="Duong T.A."/>
            <person name="Gao Y."/>
            <person name="Hammerbacher A."/>
            <person name="Kikkert J.R."/>
            <person name="Li Y."/>
            <person name="Li H."/>
            <person name="Li K."/>
            <person name="Li Q."/>
            <person name="Liu X."/>
            <person name="Ma X."/>
            <person name="Naidoo K."/>
            <person name="Pethybridge S.J."/>
            <person name="Sun J."/>
            <person name="Steenkamp E.T."/>
            <person name="van der Nest M.A."/>
            <person name="van Wyk S."/>
            <person name="Wingfield M.J."/>
            <person name="Xiong C."/>
            <person name="Yue Q."/>
            <person name="Zhang X."/>
        </authorList>
    </citation>
    <scope>NUCLEOTIDE SEQUENCE [LARGE SCALE GENOMIC DNA]</scope>
    <source>
        <strain evidence="9 10">BP6252</strain>
    </source>
</reference>
<gene>
    <name evidence="9" type="ORF">BP6252_07986</name>
</gene>